<proteinExistence type="predicted"/>
<dbReference type="Proteomes" id="UP000054717">
    <property type="component" value="Unassembled WGS sequence"/>
</dbReference>
<accession>A0A158ETZ1</accession>
<organism evidence="1 2">
    <name type="scientific">Caballeronia telluris</name>
    <dbReference type="NCBI Taxonomy" id="326475"/>
    <lineage>
        <taxon>Bacteria</taxon>
        <taxon>Pseudomonadati</taxon>
        <taxon>Pseudomonadota</taxon>
        <taxon>Betaproteobacteria</taxon>
        <taxon>Burkholderiales</taxon>
        <taxon>Burkholderiaceae</taxon>
        <taxon>Caballeronia</taxon>
    </lineage>
</organism>
<name>A0A158ETZ1_9BURK</name>
<protein>
    <submittedName>
        <fullName evidence="1">Uncharacterized protein</fullName>
    </submittedName>
</protein>
<dbReference type="RefSeq" id="WP_087628401.1">
    <property type="nucleotide sequence ID" value="NZ_FCNZ02000001.1"/>
</dbReference>
<reference evidence="1" key="1">
    <citation type="submission" date="2016-01" db="EMBL/GenBank/DDBJ databases">
        <authorList>
            <person name="Peeters Charlotte."/>
        </authorList>
    </citation>
    <scope>NUCLEOTIDE SEQUENCE</scope>
    <source>
        <strain evidence="1">LMG 22936</strain>
    </source>
</reference>
<keyword evidence="2" id="KW-1185">Reference proteome</keyword>
<evidence type="ECO:0000313" key="2">
    <source>
        <dbReference type="Proteomes" id="UP000054717"/>
    </source>
</evidence>
<dbReference type="STRING" id="326475.AWB66_00207"/>
<dbReference type="AlphaFoldDB" id="A0A158ETZ1"/>
<sequence>MDSVSTVNRVIVILRQALQERDRMACIVDCSREVRNKGLGKGPHASSNDAAANLQGLILSLQDSGVSDARSLMRFMVEGMLAEEFGHETRNDPEFQRMVVEVHQALIDSASIRALFDSLL</sequence>
<gene>
    <name evidence="1" type="ORF">AWB66_00207</name>
</gene>
<dbReference type="EMBL" id="FCNZ02000001">
    <property type="protein sequence ID" value="SAL10559.1"/>
    <property type="molecule type" value="Genomic_DNA"/>
</dbReference>
<comment type="caution">
    <text evidence="1">The sequence shown here is derived from an EMBL/GenBank/DDBJ whole genome shotgun (WGS) entry which is preliminary data.</text>
</comment>
<evidence type="ECO:0000313" key="1">
    <source>
        <dbReference type="EMBL" id="SAL10559.1"/>
    </source>
</evidence>